<dbReference type="EMBL" id="JBHSEP010000002">
    <property type="protein sequence ID" value="MFC4597413.1"/>
    <property type="molecule type" value="Genomic_DNA"/>
</dbReference>
<evidence type="ECO:0000256" key="1">
    <source>
        <dbReference type="ARBA" id="ARBA00023015"/>
    </source>
</evidence>
<comment type="caution">
    <text evidence="5">The sequence shown here is derived from an EMBL/GenBank/DDBJ whole genome shotgun (WGS) entry which is preliminary data.</text>
</comment>
<dbReference type="PRINTS" id="PR00038">
    <property type="entry name" value="HTHLUXR"/>
</dbReference>
<dbReference type="Pfam" id="PF00196">
    <property type="entry name" value="GerE"/>
    <property type="match status" value="1"/>
</dbReference>
<dbReference type="InterPro" id="IPR049945">
    <property type="entry name" value="AAA_22"/>
</dbReference>
<evidence type="ECO:0000256" key="2">
    <source>
        <dbReference type="ARBA" id="ARBA00023125"/>
    </source>
</evidence>
<dbReference type="SUPFAM" id="SSF48452">
    <property type="entry name" value="TPR-like"/>
    <property type="match status" value="1"/>
</dbReference>
<feature type="domain" description="HTH luxR-type" evidence="4">
    <location>
        <begin position="794"/>
        <end position="861"/>
    </location>
</feature>
<dbReference type="InterPro" id="IPR041617">
    <property type="entry name" value="TPR_MalT"/>
</dbReference>
<evidence type="ECO:0000313" key="5">
    <source>
        <dbReference type="EMBL" id="MFC4597413.1"/>
    </source>
</evidence>
<dbReference type="Proteomes" id="UP001596028">
    <property type="component" value="Unassembled WGS sequence"/>
</dbReference>
<dbReference type="InterPro" id="IPR011990">
    <property type="entry name" value="TPR-like_helical_dom_sf"/>
</dbReference>
<reference evidence="6" key="1">
    <citation type="journal article" date="2019" name="Int. J. Syst. Evol. Microbiol.">
        <title>The Global Catalogue of Microorganisms (GCM) 10K type strain sequencing project: providing services to taxonomists for standard genome sequencing and annotation.</title>
        <authorList>
            <consortium name="The Broad Institute Genomics Platform"/>
            <consortium name="The Broad Institute Genome Sequencing Center for Infectious Disease"/>
            <person name="Wu L."/>
            <person name="Ma J."/>
        </authorList>
    </citation>
    <scope>NUCLEOTIDE SEQUENCE [LARGE SCALE GENOMIC DNA]</scope>
    <source>
        <strain evidence="6">CCUG 49571</strain>
    </source>
</reference>
<dbReference type="CDD" id="cd06170">
    <property type="entry name" value="LuxR_C_like"/>
    <property type="match status" value="1"/>
</dbReference>
<evidence type="ECO:0000259" key="4">
    <source>
        <dbReference type="PROSITE" id="PS50043"/>
    </source>
</evidence>
<dbReference type="SUPFAM" id="SSF46894">
    <property type="entry name" value="C-terminal effector domain of the bipartite response regulators"/>
    <property type="match status" value="1"/>
</dbReference>
<gene>
    <name evidence="5" type="ORF">ACFO3S_04125</name>
</gene>
<dbReference type="InterPro" id="IPR000792">
    <property type="entry name" value="Tscrpt_reg_LuxR_C"/>
</dbReference>
<dbReference type="PROSITE" id="PS50043">
    <property type="entry name" value="HTH_LUXR_2"/>
    <property type="match status" value="1"/>
</dbReference>
<protein>
    <submittedName>
        <fullName evidence="5">LuxR C-terminal-related transcriptional regulator</fullName>
    </submittedName>
</protein>
<dbReference type="RefSeq" id="WP_378092573.1">
    <property type="nucleotide sequence ID" value="NZ_JBHSEP010000002.1"/>
</dbReference>
<dbReference type="Pfam" id="PF13401">
    <property type="entry name" value="AAA_22"/>
    <property type="match status" value="1"/>
</dbReference>
<keyword evidence="6" id="KW-1185">Reference proteome</keyword>
<organism evidence="5 6">
    <name type="scientific">Cohnella hongkongensis</name>
    <dbReference type="NCBI Taxonomy" id="178337"/>
    <lineage>
        <taxon>Bacteria</taxon>
        <taxon>Bacillati</taxon>
        <taxon>Bacillota</taxon>
        <taxon>Bacilli</taxon>
        <taxon>Bacillales</taxon>
        <taxon>Paenibacillaceae</taxon>
        <taxon>Cohnella</taxon>
    </lineage>
</organism>
<dbReference type="Pfam" id="PF25873">
    <property type="entry name" value="WHD_MalT"/>
    <property type="match status" value="1"/>
</dbReference>
<accession>A0ABV9F8Q9</accession>
<keyword evidence="3" id="KW-0804">Transcription</keyword>
<name>A0ABV9F8Q9_9BACL</name>
<sequence length="861" mass="97097">MTASAFFDGSLRLLRAKLHPPAPIAQPLFRERLHSELNAAWQRKLTLIAAPAGYGKTALLQCWTSRLRQPVAWLRLDPGDDDLRRFLLYLLHALPFPSEAKRARWTDRIREEPAAGVALEPESVAADWIAELDRLERDHLLLIDGAESIRNPEIVRFLSLFLRYSPPQLHVVLSGRRDIDIGTAWSEADGGGLLSAEDLALTEHELLDYVSRHASVRLTEAEVADLISRTQGWFVGVNAYLPLIRNRDYARGEPNAHNRAAQYTTTYFRHLMRHDDPSSLLPALTRLSVAAQQSEPLARLLTDALDSRPTLAALSKDGWYLYPDRHRPGEFVFHPMFAHFLQRTLREASEDVYETLKLTCALYEEERGQLAYAVEHALEGGHRERAARMLLQHASDLLRDHNLQPLLEQFAEAELLRHPGLAVMYADTLIHARRINAAERIVDLLSGTLGENPKAAFSPTGEKLSGYVAALRSMIHFSRRETELGLHYMAQAAEELEGPGKLHRHSLYFHPYTASLLRGKYGHYGVLKSARATCEFGMPRWGRQDTAYAVMLICMGECGYEEGRLKQAEAYLQSGLQLGLDLDNPGLFVPAYLAWSQLKYSRGEKEAAWAALREARHQLLRRGLRESLTVVDAGEVRLRIREQDIRHVRNWLRTAPIRLFPAVPHDRIFEALVLLRAYVWDGKTSEALALGEQLLHIALLTNHPKDLIEVRLMLAQIYRKQGNVQRALEKLDGALAEAYAHGYVQLILDEGAALGELLAEYRRLSRQRGNPALAKFAAKLLKSMPYAEKTQTASAPLASALTRQEQRVLQLLAEGASNRTIAEVLAISPETAKRHCRHVYRKLGVANRKEVSQLVSAQQSH</sequence>
<dbReference type="Pfam" id="PF17874">
    <property type="entry name" value="TPR_MalT"/>
    <property type="match status" value="1"/>
</dbReference>
<dbReference type="PANTHER" id="PTHR44688:SF16">
    <property type="entry name" value="DNA-BINDING TRANSCRIPTIONAL ACTIVATOR DEVR_DOSR"/>
    <property type="match status" value="1"/>
</dbReference>
<evidence type="ECO:0000313" key="6">
    <source>
        <dbReference type="Proteomes" id="UP001596028"/>
    </source>
</evidence>
<keyword evidence="1" id="KW-0805">Transcription regulation</keyword>
<dbReference type="InterPro" id="IPR016032">
    <property type="entry name" value="Sig_transdc_resp-reg_C-effctor"/>
</dbReference>
<dbReference type="PANTHER" id="PTHR44688">
    <property type="entry name" value="DNA-BINDING TRANSCRIPTIONAL ACTIVATOR DEVR_DOSR"/>
    <property type="match status" value="1"/>
</dbReference>
<dbReference type="InterPro" id="IPR036388">
    <property type="entry name" value="WH-like_DNA-bd_sf"/>
</dbReference>
<dbReference type="Gene3D" id="1.25.40.10">
    <property type="entry name" value="Tetratricopeptide repeat domain"/>
    <property type="match status" value="1"/>
</dbReference>
<proteinExistence type="predicted"/>
<dbReference type="SMART" id="SM00421">
    <property type="entry name" value="HTH_LUXR"/>
    <property type="match status" value="1"/>
</dbReference>
<keyword evidence="2" id="KW-0238">DNA-binding</keyword>
<evidence type="ECO:0000256" key="3">
    <source>
        <dbReference type="ARBA" id="ARBA00023163"/>
    </source>
</evidence>
<dbReference type="InterPro" id="IPR059106">
    <property type="entry name" value="WHD_MalT"/>
</dbReference>
<dbReference type="Gene3D" id="1.10.10.10">
    <property type="entry name" value="Winged helix-like DNA-binding domain superfamily/Winged helix DNA-binding domain"/>
    <property type="match status" value="1"/>
</dbReference>